<feature type="transmembrane region" description="Helical" evidence="7">
    <location>
        <begin position="20"/>
        <end position="42"/>
    </location>
</feature>
<comment type="caution">
    <text evidence="9">The sequence shown here is derived from an EMBL/GenBank/DDBJ whole genome shotgun (WGS) entry which is preliminary data.</text>
</comment>
<evidence type="ECO:0000313" key="10">
    <source>
        <dbReference type="Proteomes" id="UP000802098"/>
    </source>
</evidence>
<gene>
    <name evidence="9" type="ORF">G7087_10650</name>
</gene>
<dbReference type="PROSITE" id="PS51007">
    <property type="entry name" value="CYTC"/>
    <property type="match status" value="1"/>
</dbReference>
<dbReference type="InterPro" id="IPR002323">
    <property type="entry name" value="Cyt_CIE"/>
</dbReference>
<keyword evidence="1" id="KW-0813">Transport</keyword>
<evidence type="ECO:0000259" key="8">
    <source>
        <dbReference type="PROSITE" id="PS51007"/>
    </source>
</evidence>
<keyword evidence="10" id="KW-1185">Reference proteome</keyword>
<evidence type="ECO:0000256" key="6">
    <source>
        <dbReference type="PROSITE-ProRule" id="PRU00433"/>
    </source>
</evidence>
<keyword evidence="7" id="KW-0472">Membrane</keyword>
<keyword evidence="5 6" id="KW-0408">Iron</keyword>
<keyword evidence="7" id="KW-1133">Transmembrane helix</keyword>
<evidence type="ECO:0000256" key="5">
    <source>
        <dbReference type="ARBA" id="ARBA00023004"/>
    </source>
</evidence>
<dbReference type="InterPro" id="IPR036909">
    <property type="entry name" value="Cyt_c-like_dom_sf"/>
</dbReference>
<dbReference type="SUPFAM" id="SSF46626">
    <property type="entry name" value="Cytochrome c"/>
    <property type="match status" value="1"/>
</dbReference>
<accession>A0ABX0HZ69</accession>
<dbReference type="Gene3D" id="1.10.760.10">
    <property type="entry name" value="Cytochrome c-like domain"/>
    <property type="match status" value="1"/>
</dbReference>
<feature type="domain" description="Cytochrome c" evidence="8">
    <location>
        <begin position="81"/>
        <end position="160"/>
    </location>
</feature>
<organism evidence="9 10">
    <name type="scientific">Rubrivivax benzoatilyticus</name>
    <dbReference type="NCBI Taxonomy" id="316997"/>
    <lineage>
        <taxon>Bacteria</taxon>
        <taxon>Pseudomonadati</taxon>
        <taxon>Pseudomonadota</taxon>
        <taxon>Betaproteobacteria</taxon>
        <taxon>Burkholderiales</taxon>
        <taxon>Sphaerotilaceae</taxon>
        <taxon>Rubrivivax</taxon>
    </lineage>
</organism>
<evidence type="ECO:0000313" key="9">
    <source>
        <dbReference type="EMBL" id="NHK98833.1"/>
    </source>
</evidence>
<evidence type="ECO:0000256" key="3">
    <source>
        <dbReference type="ARBA" id="ARBA00022723"/>
    </source>
</evidence>
<evidence type="ECO:0000256" key="1">
    <source>
        <dbReference type="ARBA" id="ARBA00022448"/>
    </source>
</evidence>
<dbReference type="Proteomes" id="UP000802098">
    <property type="component" value="Unassembled WGS sequence"/>
</dbReference>
<dbReference type="RefSeq" id="WP_009858963.1">
    <property type="nucleotide sequence ID" value="NZ_JAAOCD010000004.1"/>
</dbReference>
<protein>
    <submittedName>
        <fullName evidence="9">Cytochrome c5 family protein</fullName>
    </submittedName>
</protein>
<proteinExistence type="predicted"/>
<reference evidence="9 10" key="1">
    <citation type="submission" date="2020-03" db="EMBL/GenBank/DDBJ databases">
        <title>Rubrivivax benzoatilyticus JA2 (sequenced after 10 years sub-culturing).</title>
        <authorList>
            <person name="Gupta D."/>
            <person name="Chintalapati S."/>
            <person name="Chintalapati V.R."/>
        </authorList>
    </citation>
    <scope>NUCLEOTIDE SEQUENCE [LARGE SCALE GENOMIC DNA]</scope>
    <source>
        <strain evidence="9 10">JA2-Mal</strain>
    </source>
</reference>
<keyword evidence="4" id="KW-0249">Electron transport</keyword>
<keyword evidence="3 6" id="KW-0479">Metal-binding</keyword>
<name>A0ABX0HZ69_9BURK</name>
<evidence type="ECO:0000256" key="7">
    <source>
        <dbReference type="SAM" id="Phobius"/>
    </source>
</evidence>
<keyword evidence="7" id="KW-0812">Transmembrane</keyword>
<dbReference type="Pfam" id="PF13442">
    <property type="entry name" value="Cytochrome_CBB3"/>
    <property type="match status" value="1"/>
</dbReference>
<dbReference type="EMBL" id="JAAOCD010000004">
    <property type="protein sequence ID" value="NHK98833.1"/>
    <property type="molecule type" value="Genomic_DNA"/>
</dbReference>
<evidence type="ECO:0000256" key="2">
    <source>
        <dbReference type="ARBA" id="ARBA00022617"/>
    </source>
</evidence>
<keyword evidence="2 6" id="KW-0349">Heme</keyword>
<dbReference type="PRINTS" id="PR00607">
    <property type="entry name" value="CYTCHROMECIE"/>
</dbReference>
<dbReference type="InterPro" id="IPR009056">
    <property type="entry name" value="Cyt_c-like_dom"/>
</dbReference>
<evidence type="ECO:0000256" key="4">
    <source>
        <dbReference type="ARBA" id="ARBA00022982"/>
    </source>
</evidence>
<dbReference type="PANTHER" id="PTHR40942:SF4">
    <property type="entry name" value="CYTOCHROME C5"/>
    <property type="match status" value="1"/>
</dbReference>
<sequence>MSDHADPTAPEGPAKTPRSMTQTVVLAFLVPLTLLLLVAGYFGAQPRMDAAGDAFEEQAIALRLQPVGRVALADAAPAGGGEPRSGEQVYQAVCSACHAAGTLGAPKFGDKAAWAPRIALGYDTLLNSALKGKNAMPAQGGGVTSDEEIGRAVVYLANAGGGKFAEPPSAAAAN</sequence>
<dbReference type="PANTHER" id="PTHR40942">
    <property type="match status" value="1"/>
</dbReference>